<dbReference type="InterPro" id="IPR004463">
    <property type="entry name" value="UDP-acyl_GlcNac_deAcase"/>
</dbReference>
<dbReference type="InterPro" id="IPR020568">
    <property type="entry name" value="Ribosomal_Su5_D2-typ_SF"/>
</dbReference>
<dbReference type="Gene3D" id="3.30.1700.10">
    <property type="entry name" value="lpxc deacetylase, domain 2"/>
    <property type="match status" value="1"/>
</dbReference>
<name>A0A381WS44_9ZZZZ</name>
<feature type="non-terminal residue" evidence="1">
    <location>
        <position position="1"/>
    </location>
</feature>
<protein>
    <recommendedName>
        <fullName evidence="2">UDP-3-O-[3-hydroxymyristoyl] N-acetylglucosamine deacetylase</fullName>
    </recommendedName>
</protein>
<accession>A0A381WS44</accession>
<organism evidence="1">
    <name type="scientific">marine metagenome</name>
    <dbReference type="NCBI Taxonomy" id="408172"/>
    <lineage>
        <taxon>unclassified sequences</taxon>
        <taxon>metagenomes</taxon>
        <taxon>ecological metagenomes</taxon>
    </lineage>
</organism>
<sequence>DGVLNDGGLRHKNEFVMHKILDCMGDLMLANYKILGKVRCSQGGHQLTNALLKKFLSDSKYFSVVELKEKRFPNNRFYNRPVAVSA</sequence>
<proteinExistence type="predicted"/>
<dbReference type="AlphaFoldDB" id="A0A381WS44"/>
<dbReference type="GO" id="GO:0016020">
    <property type="term" value="C:membrane"/>
    <property type="evidence" value="ECO:0007669"/>
    <property type="project" value="GOC"/>
</dbReference>
<dbReference type="EMBL" id="UINC01012705">
    <property type="protein sequence ID" value="SVA55326.1"/>
    <property type="molecule type" value="Genomic_DNA"/>
</dbReference>
<dbReference type="InterPro" id="IPR011334">
    <property type="entry name" value="UDP-acyl_GlcNac_deAcase_C"/>
</dbReference>
<evidence type="ECO:0008006" key="2">
    <source>
        <dbReference type="Google" id="ProtNLM"/>
    </source>
</evidence>
<gene>
    <name evidence="1" type="ORF">METZ01_LOCUS108180</name>
</gene>
<dbReference type="GO" id="GO:0009245">
    <property type="term" value="P:lipid A biosynthetic process"/>
    <property type="evidence" value="ECO:0007669"/>
    <property type="project" value="InterPro"/>
</dbReference>
<dbReference type="SUPFAM" id="SSF54211">
    <property type="entry name" value="Ribosomal protein S5 domain 2-like"/>
    <property type="match status" value="1"/>
</dbReference>
<evidence type="ECO:0000313" key="1">
    <source>
        <dbReference type="EMBL" id="SVA55326.1"/>
    </source>
</evidence>
<dbReference type="GO" id="GO:0103117">
    <property type="term" value="F:UDP-3-O-acyl-N-acetylglucosamine deacetylase activity"/>
    <property type="evidence" value="ECO:0007669"/>
    <property type="project" value="InterPro"/>
</dbReference>
<dbReference type="Pfam" id="PF03331">
    <property type="entry name" value="LpxC"/>
    <property type="match status" value="1"/>
</dbReference>
<reference evidence="1" key="1">
    <citation type="submission" date="2018-05" db="EMBL/GenBank/DDBJ databases">
        <authorList>
            <person name="Lanie J.A."/>
            <person name="Ng W.-L."/>
            <person name="Kazmierczak K.M."/>
            <person name="Andrzejewski T.M."/>
            <person name="Davidsen T.M."/>
            <person name="Wayne K.J."/>
            <person name="Tettelin H."/>
            <person name="Glass J.I."/>
            <person name="Rusch D."/>
            <person name="Podicherti R."/>
            <person name="Tsui H.-C.T."/>
            <person name="Winkler M.E."/>
        </authorList>
    </citation>
    <scope>NUCLEOTIDE SEQUENCE</scope>
</reference>